<protein>
    <recommendedName>
        <fullName evidence="7">DNA mismatch repair protein S5 domain-containing protein</fullName>
    </recommendedName>
</protein>
<dbReference type="InterPro" id="IPR020568">
    <property type="entry name" value="Ribosomal_Su5_D2-typ_SF"/>
</dbReference>
<evidence type="ECO:0000256" key="1">
    <source>
        <dbReference type="ARBA" id="ARBA00004123"/>
    </source>
</evidence>
<sequence>MDVDSDVGPAGPGAGPRARPNPIRKLASDVIIHRPSNAVKELVENALDAGSTSIKVTVKDGGLKLLQISDNGHGVNRADLALLCERYATSKLAAFEDLQTIATYGFRGEALASISYCAHLEVVTKTQTDTCGWKAQYSDGELKSEPRPTAANDGTTVSAEDMFYNMPLRRRAFRSASDEYARILDVVSKYAVHNPHAGWVCKKAGSALADVSTPAGSNAKANIGLLYTPALAAELLQVPETEFPNLGAKVRGWVSNANSNWARKGGWLLFINNRLVDSSKIKKAIDGLYTAYLAKGASPFVYLSLELDPKTVDVNVHPTKSEVHFLREDEVIDAVVGAVDKALAHANTSRSFTVQTLLPGADTFVQRDAATRPKPAPNYKVRMDPANRTLDSMITVVAPSQISGYDERPTKRRNVDPSADVQLVDETPMWNAPKDDQEVGESVCEFTSIDELRRAVHKRASPDLTETIAKHAFVGLVDRVMCLALIQHQTRLLLVNHAAMGDEHFYQLGLRQFGALGRLQLEPAPALSDLLRLAAEDEPLADHRLGVDEVVDKCTALLMSKADMVDEYFSLSLADGKVSSLPLLLKGYTPNLDRLPHLLLCLATRVDWDDEKECFEGVLREIAFFYSPRPFDEDEEEDPDEAAHQAWQLEHVLFPSFRRTQWPRTMSTDVSQVANLPDLFRVFERC</sequence>
<keyword evidence="9" id="KW-1185">Reference proteome</keyword>
<evidence type="ECO:0000313" key="9">
    <source>
        <dbReference type="Proteomes" id="UP001233271"/>
    </source>
</evidence>
<dbReference type="SMART" id="SM01340">
    <property type="entry name" value="DNA_mis_repair"/>
    <property type="match status" value="1"/>
</dbReference>
<dbReference type="GO" id="GO:0016887">
    <property type="term" value="F:ATP hydrolysis activity"/>
    <property type="evidence" value="ECO:0007669"/>
    <property type="project" value="InterPro"/>
</dbReference>
<evidence type="ECO:0000256" key="5">
    <source>
        <dbReference type="ARBA" id="ARBA00023242"/>
    </source>
</evidence>
<keyword evidence="3" id="KW-0227">DNA damage</keyword>
<dbReference type="SUPFAM" id="SSF55874">
    <property type="entry name" value="ATPase domain of HSP90 chaperone/DNA topoisomerase II/histidine kinase"/>
    <property type="match status" value="1"/>
</dbReference>
<dbReference type="NCBIfam" id="TIGR00585">
    <property type="entry name" value="mutl"/>
    <property type="match status" value="1"/>
</dbReference>
<dbReference type="Gene3D" id="3.30.230.10">
    <property type="match status" value="1"/>
</dbReference>
<dbReference type="GO" id="GO:0006298">
    <property type="term" value="P:mismatch repair"/>
    <property type="evidence" value="ECO:0007669"/>
    <property type="project" value="InterPro"/>
</dbReference>
<dbReference type="PANTHER" id="PTHR10073:SF12">
    <property type="entry name" value="DNA MISMATCH REPAIR PROTEIN MLH1"/>
    <property type="match status" value="1"/>
</dbReference>
<dbReference type="PANTHER" id="PTHR10073">
    <property type="entry name" value="DNA MISMATCH REPAIR PROTEIN MLH, PMS, MUTL"/>
    <property type="match status" value="1"/>
</dbReference>
<organism evidence="8 9">
    <name type="scientific">Cutaneotrichosporon cavernicola</name>
    <dbReference type="NCBI Taxonomy" id="279322"/>
    <lineage>
        <taxon>Eukaryota</taxon>
        <taxon>Fungi</taxon>
        <taxon>Dikarya</taxon>
        <taxon>Basidiomycota</taxon>
        <taxon>Agaricomycotina</taxon>
        <taxon>Tremellomycetes</taxon>
        <taxon>Trichosporonales</taxon>
        <taxon>Trichosporonaceae</taxon>
        <taxon>Cutaneotrichosporon</taxon>
    </lineage>
</organism>
<feature type="region of interest" description="Disordered" evidence="6">
    <location>
        <begin position="1"/>
        <end position="21"/>
    </location>
</feature>
<comment type="similarity">
    <text evidence="2">Belongs to the DNA mismatch repair MutL/HexB family.</text>
</comment>
<gene>
    <name evidence="8" type="primary">mlh1</name>
    <name evidence="8" type="ORF">CcaverHIS019_0602600</name>
</gene>
<dbReference type="GO" id="GO:0061982">
    <property type="term" value="P:meiosis I cell cycle process"/>
    <property type="evidence" value="ECO:0007669"/>
    <property type="project" value="UniProtKB-ARBA"/>
</dbReference>
<evidence type="ECO:0000313" key="8">
    <source>
        <dbReference type="EMBL" id="BEI93801.1"/>
    </source>
</evidence>
<evidence type="ECO:0000256" key="4">
    <source>
        <dbReference type="ARBA" id="ARBA00023204"/>
    </source>
</evidence>
<evidence type="ECO:0000259" key="7">
    <source>
        <dbReference type="SMART" id="SM01340"/>
    </source>
</evidence>
<dbReference type="InterPro" id="IPR014762">
    <property type="entry name" value="DNA_mismatch_repair_CS"/>
</dbReference>
<dbReference type="InterPro" id="IPR032189">
    <property type="entry name" value="Mlh1_C"/>
</dbReference>
<dbReference type="InterPro" id="IPR013507">
    <property type="entry name" value="DNA_mismatch_S5_2-like"/>
</dbReference>
<dbReference type="GeneID" id="85497671"/>
<dbReference type="InterPro" id="IPR036890">
    <property type="entry name" value="HATPase_C_sf"/>
</dbReference>
<dbReference type="EMBL" id="AP028217">
    <property type="protein sequence ID" value="BEI93801.1"/>
    <property type="molecule type" value="Genomic_DNA"/>
</dbReference>
<dbReference type="KEGG" id="ccac:CcaHIS019_0602600"/>
<dbReference type="FunFam" id="3.30.565.10:FF:000003">
    <property type="entry name" value="DNA mismatch repair endonuclease MutL"/>
    <property type="match status" value="1"/>
</dbReference>
<dbReference type="SUPFAM" id="SSF54211">
    <property type="entry name" value="Ribosomal protein S5 domain 2-like"/>
    <property type="match status" value="1"/>
</dbReference>
<dbReference type="FunFam" id="3.30.230.10:FF:000014">
    <property type="entry name" value="DNA mismatch repair protein Mlh1"/>
    <property type="match status" value="1"/>
</dbReference>
<dbReference type="Pfam" id="PF13589">
    <property type="entry name" value="HATPase_c_3"/>
    <property type="match status" value="1"/>
</dbReference>
<dbReference type="InterPro" id="IPR014721">
    <property type="entry name" value="Ribsml_uS5_D2-typ_fold_subgr"/>
</dbReference>
<accession>A0AA48L806</accession>
<keyword evidence="5" id="KW-0539">Nucleus</keyword>
<dbReference type="Gene3D" id="3.30.565.10">
    <property type="entry name" value="Histidine kinase-like ATPase, C-terminal domain"/>
    <property type="match status" value="1"/>
</dbReference>
<name>A0AA48L806_9TREE</name>
<keyword evidence="4" id="KW-0234">DNA repair</keyword>
<dbReference type="CDD" id="cd16926">
    <property type="entry name" value="HATPase_MutL-MLH-PMS-like"/>
    <property type="match status" value="1"/>
</dbReference>
<feature type="domain" description="DNA mismatch repair protein S5" evidence="7">
    <location>
        <begin position="223"/>
        <end position="344"/>
    </location>
</feature>
<dbReference type="AlphaFoldDB" id="A0AA48L806"/>
<dbReference type="GO" id="GO:0005524">
    <property type="term" value="F:ATP binding"/>
    <property type="evidence" value="ECO:0007669"/>
    <property type="project" value="InterPro"/>
</dbReference>
<reference evidence="8" key="1">
    <citation type="journal article" date="2023" name="BMC Genomics">
        <title>Chromosome-level genome assemblies of Cutaneotrichosporon spp. (Trichosporonales, Basidiomycota) reveal imbalanced evolution between nucleotide sequences and chromosome synteny.</title>
        <authorList>
            <person name="Kobayashi Y."/>
            <person name="Kayamori A."/>
            <person name="Aoki K."/>
            <person name="Shiwa Y."/>
            <person name="Matsutani M."/>
            <person name="Fujita N."/>
            <person name="Sugita T."/>
            <person name="Iwasaki W."/>
            <person name="Tanaka N."/>
            <person name="Takashima M."/>
        </authorList>
    </citation>
    <scope>NUCLEOTIDE SEQUENCE</scope>
    <source>
        <strain evidence="8">HIS019</strain>
    </source>
</reference>
<dbReference type="GO" id="GO:0140664">
    <property type="term" value="F:ATP-dependent DNA damage sensor activity"/>
    <property type="evidence" value="ECO:0007669"/>
    <property type="project" value="InterPro"/>
</dbReference>
<dbReference type="InterPro" id="IPR002099">
    <property type="entry name" value="MutL/Mlh/PMS"/>
</dbReference>
<dbReference type="Pfam" id="PF01119">
    <property type="entry name" value="DNA_mis_repair"/>
    <property type="match status" value="1"/>
</dbReference>
<dbReference type="Proteomes" id="UP001233271">
    <property type="component" value="Chromosome 6"/>
</dbReference>
<comment type="subcellular location">
    <subcellularLocation>
        <location evidence="1">Nucleus</location>
    </subcellularLocation>
</comment>
<dbReference type="Pfam" id="PF16413">
    <property type="entry name" value="Mlh1_C"/>
    <property type="match status" value="1"/>
</dbReference>
<dbReference type="GO" id="GO:0032389">
    <property type="term" value="C:MutLalpha complex"/>
    <property type="evidence" value="ECO:0007669"/>
    <property type="project" value="TreeGrafter"/>
</dbReference>
<dbReference type="InterPro" id="IPR038973">
    <property type="entry name" value="MutL/Mlh/Pms-like"/>
</dbReference>
<evidence type="ECO:0000256" key="2">
    <source>
        <dbReference type="ARBA" id="ARBA00006082"/>
    </source>
</evidence>
<proteinExistence type="inferred from homology"/>
<evidence type="ECO:0000256" key="6">
    <source>
        <dbReference type="SAM" id="MobiDB-lite"/>
    </source>
</evidence>
<dbReference type="PROSITE" id="PS00058">
    <property type="entry name" value="DNA_MISMATCH_REPAIR_1"/>
    <property type="match status" value="1"/>
</dbReference>
<dbReference type="GO" id="GO:0030983">
    <property type="term" value="F:mismatched DNA binding"/>
    <property type="evidence" value="ECO:0007669"/>
    <property type="project" value="InterPro"/>
</dbReference>
<evidence type="ECO:0000256" key="3">
    <source>
        <dbReference type="ARBA" id="ARBA00022763"/>
    </source>
</evidence>
<dbReference type="RefSeq" id="XP_060459066.1">
    <property type="nucleotide sequence ID" value="XM_060602698.1"/>
</dbReference>